<keyword evidence="1" id="KW-1133">Transmembrane helix</keyword>
<proteinExistence type="predicted"/>
<accession>A0A816A336</accession>
<keyword evidence="1" id="KW-0812">Transmembrane</keyword>
<keyword evidence="1" id="KW-0472">Membrane</keyword>
<sequence length="376" mass="43930">MALANVIKETTEKITEANTFRTILIQVDKSKKVRIRLADSSTACDVRSKLISTCINQSSTFHFLDNKGYHVLQSDEQSISINEFIFSTDDGDTVHLISEKSLLKKPRQRIAEILIYSVTFIMIVYFIRHYHKTIIRDYLCPFVGKSNLALAHTLNCPIEINEQDTREYLKNKIIIHSKGEESFVTKDKDVEKVESSNTVQHFGTTMYDDWVKNEENYKADYEWYNNMKSSSGNCQQNFEEKVSHSNKLIKDTPESIDEYVQSELHDWPEKIKNKIKMRNQLDGSANDDEDGLNYEINGKIRSNLYIIVWRREGNDAVRIHTHITIFERTAGSGCKFNEEFWNSQRSRIKNAKNYYLLTKIRTNPVYKQFLLGFNRK</sequence>
<gene>
    <name evidence="3" type="ORF">CJN711_LOCUS34148</name>
    <name evidence="2" type="ORF">KQP761_LOCUS21182</name>
</gene>
<evidence type="ECO:0000313" key="3">
    <source>
        <dbReference type="EMBL" id="CAF1591873.1"/>
    </source>
</evidence>
<dbReference type="EMBL" id="CAJNOV010016507">
    <property type="protein sequence ID" value="CAF1591873.1"/>
    <property type="molecule type" value="Genomic_DNA"/>
</dbReference>
<name>A0A816A336_9BILA</name>
<dbReference type="Proteomes" id="UP000663855">
    <property type="component" value="Unassembled WGS sequence"/>
</dbReference>
<dbReference type="OrthoDB" id="10288408at2759"/>
<dbReference type="Proteomes" id="UP000663834">
    <property type="component" value="Unassembled WGS sequence"/>
</dbReference>
<organism evidence="2 4">
    <name type="scientific">Rotaria magnacalcarata</name>
    <dbReference type="NCBI Taxonomy" id="392030"/>
    <lineage>
        <taxon>Eukaryota</taxon>
        <taxon>Metazoa</taxon>
        <taxon>Spiralia</taxon>
        <taxon>Gnathifera</taxon>
        <taxon>Rotifera</taxon>
        <taxon>Eurotatoria</taxon>
        <taxon>Bdelloidea</taxon>
        <taxon>Philodinida</taxon>
        <taxon>Philodinidae</taxon>
        <taxon>Rotaria</taxon>
    </lineage>
</organism>
<evidence type="ECO:0000313" key="2">
    <source>
        <dbReference type="EMBL" id="CAF1590919.1"/>
    </source>
</evidence>
<reference evidence="2" key="1">
    <citation type="submission" date="2021-02" db="EMBL/GenBank/DDBJ databases">
        <authorList>
            <person name="Nowell W R."/>
        </authorList>
    </citation>
    <scope>NUCLEOTIDE SEQUENCE</scope>
</reference>
<evidence type="ECO:0000313" key="4">
    <source>
        <dbReference type="Proteomes" id="UP000663834"/>
    </source>
</evidence>
<dbReference type="EMBL" id="CAJNOW010010949">
    <property type="protein sequence ID" value="CAF1590919.1"/>
    <property type="molecule type" value="Genomic_DNA"/>
</dbReference>
<protein>
    <submittedName>
        <fullName evidence="2">Uncharacterized protein</fullName>
    </submittedName>
</protein>
<comment type="caution">
    <text evidence="2">The sequence shown here is derived from an EMBL/GenBank/DDBJ whole genome shotgun (WGS) entry which is preliminary data.</text>
</comment>
<dbReference type="AlphaFoldDB" id="A0A816A336"/>
<feature type="transmembrane region" description="Helical" evidence="1">
    <location>
        <begin position="110"/>
        <end position="127"/>
    </location>
</feature>
<evidence type="ECO:0000256" key="1">
    <source>
        <dbReference type="SAM" id="Phobius"/>
    </source>
</evidence>